<evidence type="ECO:0000256" key="1">
    <source>
        <dbReference type="ARBA" id="ARBA00000085"/>
    </source>
</evidence>
<name>I1DVQ6_9GAMM</name>
<feature type="coiled-coil region" evidence="14">
    <location>
        <begin position="235"/>
        <end position="262"/>
    </location>
</feature>
<dbReference type="InterPro" id="IPR050398">
    <property type="entry name" value="HssS/ArlS-like"/>
</dbReference>
<dbReference type="PANTHER" id="PTHR45528">
    <property type="entry name" value="SENSOR HISTIDINE KINASE CPXA"/>
    <property type="match status" value="1"/>
</dbReference>
<accession>I1DVQ6</accession>
<keyword evidence="7 15" id="KW-0812">Transmembrane</keyword>
<evidence type="ECO:0000256" key="6">
    <source>
        <dbReference type="ARBA" id="ARBA00022679"/>
    </source>
</evidence>
<feature type="domain" description="Histidine kinase" evidence="16">
    <location>
        <begin position="262"/>
        <end position="484"/>
    </location>
</feature>
<dbReference type="CDD" id="cd00082">
    <property type="entry name" value="HisKA"/>
    <property type="match status" value="1"/>
</dbReference>
<dbReference type="InterPro" id="IPR004358">
    <property type="entry name" value="Sig_transdc_His_kin-like_C"/>
</dbReference>
<feature type="transmembrane region" description="Helical" evidence="15">
    <location>
        <begin position="149"/>
        <end position="169"/>
    </location>
</feature>
<keyword evidence="8" id="KW-0547">Nucleotide-binding</keyword>
<dbReference type="InterPro" id="IPR036097">
    <property type="entry name" value="HisK_dim/P_sf"/>
</dbReference>
<evidence type="ECO:0000256" key="13">
    <source>
        <dbReference type="ARBA" id="ARBA00023136"/>
    </source>
</evidence>
<evidence type="ECO:0000256" key="8">
    <source>
        <dbReference type="ARBA" id="ARBA00022741"/>
    </source>
</evidence>
<keyword evidence="5" id="KW-0597">Phosphoprotein</keyword>
<dbReference type="SUPFAM" id="SSF55874">
    <property type="entry name" value="ATPase domain of HSP90 chaperone/DNA topoisomerase II/histidine kinase"/>
    <property type="match status" value="1"/>
</dbReference>
<dbReference type="SMART" id="SM00388">
    <property type="entry name" value="HisKA"/>
    <property type="match status" value="1"/>
</dbReference>
<keyword evidence="13 15" id="KW-0472">Membrane</keyword>
<dbReference type="SUPFAM" id="SSF47384">
    <property type="entry name" value="Homodimeric domain of signal transducing histidine kinase"/>
    <property type="match status" value="1"/>
</dbReference>
<dbReference type="InterPro" id="IPR005467">
    <property type="entry name" value="His_kinase_dom"/>
</dbReference>
<dbReference type="EMBL" id="BAFK01000005">
    <property type="protein sequence ID" value="GAB58134.1"/>
    <property type="molecule type" value="Genomic_DNA"/>
</dbReference>
<evidence type="ECO:0000256" key="14">
    <source>
        <dbReference type="SAM" id="Coils"/>
    </source>
</evidence>
<sequence>MLAEFIALGADKQRLKVWLAQYLLTNDAPLSERDRLLVQMEHILSNLQSLLVNDQLLSDDEQDYQEVNRQIRALSILETNIFALKRSLLDKESITLSEAEIWRLLIQTFDKLEGLDLKSLIAEAIELQRQRASKAESAAVDALSKVRTIVLSLAVFGSITAVLLAVLLLRALYSPITRLLEGTSAVASGNFTHRIAELDDKEFRNVATSFNTMSAALEEARQAELRHTLEIEQEVSSRTAQLKHALEQLKQAEAQQKQFFADVSHELRTPATAIRGEAEIGLRGKDKTAEEYKETLKRILDASAALSGRIDDLLLLIRGENSMALLDVQSVPLVEVATELVSKAQREAKVQGRELRLHFDDAVEMSEHCIRVDMGKLLQAWQILFDNAVRYSPATTALDMVVSISNNQFEVSITDYGIGIADYELNSVFDRYYRGDNARKLRPDGLGIGLSLAKYLIEQHRGFIQLKSRLHQGTTVMFRIGLEGFLP</sequence>
<dbReference type="InterPro" id="IPR003660">
    <property type="entry name" value="HAMP_dom"/>
</dbReference>
<comment type="subcellular location">
    <subcellularLocation>
        <location evidence="2">Cell membrane</location>
        <topology evidence="2">Multi-pass membrane protein</topology>
    </subcellularLocation>
</comment>
<keyword evidence="4" id="KW-1003">Cell membrane</keyword>
<keyword evidence="10" id="KW-0067">ATP-binding</keyword>
<evidence type="ECO:0000256" key="10">
    <source>
        <dbReference type="ARBA" id="ARBA00022840"/>
    </source>
</evidence>
<comment type="caution">
    <text evidence="18">The sequence shown here is derived from an EMBL/GenBank/DDBJ whole genome shotgun (WGS) entry which is preliminary data.</text>
</comment>
<dbReference type="InterPro" id="IPR003594">
    <property type="entry name" value="HATPase_dom"/>
</dbReference>
<dbReference type="GO" id="GO:0000155">
    <property type="term" value="F:phosphorelay sensor kinase activity"/>
    <property type="evidence" value="ECO:0007669"/>
    <property type="project" value="InterPro"/>
</dbReference>
<dbReference type="EC" id="2.7.13.3" evidence="3"/>
<evidence type="ECO:0000256" key="15">
    <source>
        <dbReference type="SAM" id="Phobius"/>
    </source>
</evidence>
<dbReference type="PRINTS" id="PR00344">
    <property type="entry name" value="BCTRLSENSOR"/>
</dbReference>
<dbReference type="Pfam" id="PF00512">
    <property type="entry name" value="HisKA"/>
    <property type="match status" value="1"/>
</dbReference>
<dbReference type="Gene3D" id="3.30.565.10">
    <property type="entry name" value="Histidine kinase-like ATPase, C-terminal domain"/>
    <property type="match status" value="1"/>
</dbReference>
<dbReference type="AlphaFoldDB" id="I1DVQ6"/>
<dbReference type="CDD" id="cd06225">
    <property type="entry name" value="HAMP"/>
    <property type="match status" value="1"/>
</dbReference>
<dbReference type="SMART" id="SM00387">
    <property type="entry name" value="HATPase_c"/>
    <property type="match status" value="1"/>
</dbReference>
<keyword evidence="12" id="KW-0902">Two-component regulatory system</keyword>
<evidence type="ECO:0000256" key="4">
    <source>
        <dbReference type="ARBA" id="ARBA00022475"/>
    </source>
</evidence>
<evidence type="ECO:0000313" key="18">
    <source>
        <dbReference type="EMBL" id="GAB58134.1"/>
    </source>
</evidence>
<evidence type="ECO:0000259" key="16">
    <source>
        <dbReference type="PROSITE" id="PS50109"/>
    </source>
</evidence>
<dbReference type="InterPro" id="IPR036890">
    <property type="entry name" value="HATPase_C_sf"/>
</dbReference>
<evidence type="ECO:0000313" key="19">
    <source>
        <dbReference type="Proteomes" id="UP000004374"/>
    </source>
</evidence>
<keyword evidence="19" id="KW-1185">Reference proteome</keyword>
<reference evidence="18 19" key="1">
    <citation type="journal article" date="2012" name="J. Bacteriol.">
        <title>Genome Sequence of the Protease-Producing Bacterium Rheinheimera nanhaiensis E407-8T, Isolated from Deep-Sea Sediment of the South China Sea.</title>
        <authorList>
            <person name="Zhang X.-Y."/>
            <person name="Zhang Y.-J."/>
            <person name="Qin Q.-L."/>
            <person name="Xie B.-B."/>
            <person name="Chen X.-L."/>
            <person name="Zhou B.-C."/>
            <person name="Zhang Y.-Z."/>
        </authorList>
    </citation>
    <scope>NUCLEOTIDE SEQUENCE [LARGE SCALE GENOMIC DNA]</scope>
    <source>
        <strain evidence="18 19">E407-8</strain>
    </source>
</reference>
<dbReference type="Gene3D" id="1.10.287.130">
    <property type="match status" value="1"/>
</dbReference>
<evidence type="ECO:0000256" key="9">
    <source>
        <dbReference type="ARBA" id="ARBA00022777"/>
    </source>
</evidence>
<dbReference type="InterPro" id="IPR003661">
    <property type="entry name" value="HisK_dim/P_dom"/>
</dbReference>
<keyword evidence="11 15" id="KW-1133">Transmembrane helix</keyword>
<evidence type="ECO:0000256" key="5">
    <source>
        <dbReference type="ARBA" id="ARBA00022553"/>
    </source>
</evidence>
<dbReference type="Pfam" id="PF00672">
    <property type="entry name" value="HAMP"/>
    <property type="match status" value="1"/>
</dbReference>
<dbReference type="Pfam" id="PF02518">
    <property type="entry name" value="HATPase_c"/>
    <property type="match status" value="1"/>
</dbReference>
<keyword evidence="14" id="KW-0175">Coiled coil</keyword>
<keyword evidence="6" id="KW-0808">Transferase</keyword>
<dbReference type="GO" id="GO:0005524">
    <property type="term" value="F:ATP binding"/>
    <property type="evidence" value="ECO:0007669"/>
    <property type="project" value="UniProtKB-KW"/>
</dbReference>
<dbReference type="Proteomes" id="UP000004374">
    <property type="component" value="Unassembled WGS sequence"/>
</dbReference>
<evidence type="ECO:0000256" key="2">
    <source>
        <dbReference type="ARBA" id="ARBA00004651"/>
    </source>
</evidence>
<protein>
    <recommendedName>
        <fullName evidence="3">histidine kinase</fullName>
        <ecNumber evidence="3">2.7.13.3</ecNumber>
    </recommendedName>
</protein>
<proteinExistence type="predicted"/>
<evidence type="ECO:0000256" key="12">
    <source>
        <dbReference type="ARBA" id="ARBA00023012"/>
    </source>
</evidence>
<dbReference type="STRING" id="562729.RNAN_1105"/>
<dbReference type="PANTHER" id="PTHR45528:SF1">
    <property type="entry name" value="SENSOR HISTIDINE KINASE CPXA"/>
    <property type="match status" value="1"/>
</dbReference>
<dbReference type="SMART" id="SM00304">
    <property type="entry name" value="HAMP"/>
    <property type="match status" value="1"/>
</dbReference>
<evidence type="ECO:0000256" key="3">
    <source>
        <dbReference type="ARBA" id="ARBA00012438"/>
    </source>
</evidence>
<feature type="domain" description="HAMP" evidence="17">
    <location>
        <begin position="170"/>
        <end position="222"/>
    </location>
</feature>
<comment type="catalytic activity">
    <reaction evidence="1">
        <text>ATP + protein L-histidine = ADP + protein N-phospho-L-histidine.</text>
        <dbReference type="EC" id="2.7.13.3"/>
    </reaction>
</comment>
<dbReference type="PROSITE" id="PS50109">
    <property type="entry name" value="HIS_KIN"/>
    <property type="match status" value="1"/>
</dbReference>
<evidence type="ECO:0000259" key="17">
    <source>
        <dbReference type="PROSITE" id="PS50885"/>
    </source>
</evidence>
<dbReference type="PROSITE" id="PS50885">
    <property type="entry name" value="HAMP"/>
    <property type="match status" value="1"/>
</dbReference>
<organism evidence="18 19">
    <name type="scientific">Rheinheimera nanhaiensis E407-8</name>
    <dbReference type="NCBI Taxonomy" id="562729"/>
    <lineage>
        <taxon>Bacteria</taxon>
        <taxon>Pseudomonadati</taxon>
        <taxon>Pseudomonadota</taxon>
        <taxon>Gammaproteobacteria</taxon>
        <taxon>Chromatiales</taxon>
        <taxon>Chromatiaceae</taxon>
        <taxon>Rheinheimera</taxon>
    </lineage>
</organism>
<gene>
    <name evidence="18" type="ORF">RNAN_1105</name>
</gene>
<keyword evidence="9 18" id="KW-0418">Kinase</keyword>
<dbReference type="Gene3D" id="6.10.340.10">
    <property type="match status" value="1"/>
</dbReference>
<dbReference type="GO" id="GO:0005886">
    <property type="term" value="C:plasma membrane"/>
    <property type="evidence" value="ECO:0007669"/>
    <property type="project" value="UniProtKB-SubCell"/>
</dbReference>
<evidence type="ECO:0000256" key="11">
    <source>
        <dbReference type="ARBA" id="ARBA00022989"/>
    </source>
</evidence>
<evidence type="ECO:0000256" key="7">
    <source>
        <dbReference type="ARBA" id="ARBA00022692"/>
    </source>
</evidence>
<dbReference type="SUPFAM" id="SSF158472">
    <property type="entry name" value="HAMP domain-like"/>
    <property type="match status" value="1"/>
</dbReference>